<dbReference type="RefSeq" id="WP_109089102.1">
    <property type="nucleotide sequence ID" value="NZ_QEXO01000003.1"/>
</dbReference>
<evidence type="ECO:0000256" key="4">
    <source>
        <dbReference type="ARBA" id="ARBA00060888"/>
    </source>
</evidence>
<keyword evidence="1" id="KW-0436">Ligase</keyword>
<dbReference type="Gene3D" id="3.40.50.261">
    <property type="entry name" value="Succinyl-CoA synthetase domains"/>
    <property type="match status" value="2"/>
</dbReference>
<dbReference type="Pfam" id="PF13607">
    <property type="entry name" value="Succ_CoA_lig"/>
    <property type="match status" value="1"/>
</dbReference>
<dbReference type="FunFam" id="3.30.1490.20:FF:000020">
    <property type="entry name" value="Protein lysine acetyltransferase"/>
    <property type="match status" value="1"/>
</dbReference>
<dbReference type="PROSITE" id="PS50975">
    <property type="entry name" value="ATP_GRASP"/>
    <property type="match status" value="1"/>
</dbReference>
<dbReference type="InterPro" id="IPR036291">
    <property type="entry name" value="NAD(P)-bd_dom_sf"/>
</dbReference>
<proteinExistence type="inferred from homology"/>
<keyword evidence="2 5" id="KW-0547">Nucleotide-binding</keyword>
<sequence length="700" mass="74254">METVTRASTLDALLDPASIALVGASEDQSKFGGRLFRMLLKHGYGGKVLPINPSRSSLFGLPAAPGLAALDSAPDLAVFTVGADTVLEQAQIAAQMGVRGLLVISAGFADAGERGLEREQALLRICRDSGMRLIGPNCLGMISPSRHLVLCSSPVLDRDSLPERPIGFVSQSGALMTTYFDRAWAMGGGFTYGFSVGNQADLDLCDFVDFLIDDPKTQVICTYIEGIKDTQALRRTARRAQAAGKPWLAVKAGRSSAGKAAAFSHTASVAGDHDVFASVCRDEGISLMDDMGAMLLLANSMVRFTSNRISKVAIVTPSGGGGALAADALAEHGVELSGFSASTKQALAAHYPSGQADNPVDLGARLTQDSTEVARATLDALMQDQQSDAVLITASMCPQEWMAALIEKIIHPEPHWAKPVMVAFDAGATSEPLRQKLAQHGHAYASSSLEAALALSAWKRHGQFVPRQAALRPSACQAPTVMPRGVLNEDQSKRLLAHYGLPVNLGQVCEDVEQAVAQAEQIGYPVVMKIVSPDIVHKTEAGGVALDVADEAGLRRDFSRLYANAKAYKADARLEGVLVQAMVKGDVELLIGARQDAQFGPVVVFGAGGILVEMLSDRVIAAAPLTLADADRLLSTLMIDKLLKGYRGRMLDRAGVLDAIVRVSFLAHDLRDTEFELDINPLIVAATRCHAVDARLSIGT</sequence>
<dbReference type="InterPro" id="IPR003781">
    <property type="entry name" value="CoA-bd"/>
</dbReference>
<evidence type="ECO:0000259" key="6">
    <source>
        <dbReference type="PROSITE" id="PS50975"/>
    </source>
</evidence>
<comment type="similarity">
    <text evidence="4">In the N-terminal section; belongs to the acetate CoA ligase alpha subunit family.</text>
</comment>
<dbReference type="PANTHER" id="PTHR43334:SF1">
    <property type="entry name" value="3-HYDROXYPROPIONATE--COA LIGASE [ADP-FORMING]"/>
    <property type="match status" value="1"/>
</dbReference>
<dbReference type="InterPro" id="IPR032875">
    <property type="entry name" value="Succ_CoA_lig_flav_dom"/>
</dbReference>
<name>A0A2U2BI24_ALCFA</name>
<accession>A0A2U2BI24</accession>
<evidence type="ECO:0000256" key="5">
    <source>
        <dbReference type="PROSITE-ProRule" id="PRU00409"/>
    </source>
</evidence>
<dbReference type="Pfam" id="PF13380">
    <property type="entry name" value="CoA_binding_2"/>
    <property type="match status" value="1"/>
</dbReference>
<dbReference type="InterPro" id="IPR051538">
    <property type="entry name" value="Acyl-CoA_Synth/Transferase"/>
</dbReference>
<evidence type="ECO:0000313" key="8">
    <source>
        <dbReference type="Proteomes" id="UP000245216"/>
    </source>
</evidence>
<dbReference type="InterPro" id="IPR011761">
    <property type="entry name" value="ATP-grasp"/>
</dbReference>
<keyword evidence="3 5" id="KW-0067">ATP-binding</keyword>
<reference evidence="7 8" key="1">
    <citation type="submission" date="2018-05" db="EMBL/GenBank/DDBJ databases">
        <title>Genome Sequence of an Efficient Indole-Degrading Bacterium, Alcaligenes sp.YBY.</title>
        <authorList>
            <person name="Yang B."/>
        </authorList>
    </citation>
    <scope>NUCLEOTIDE SEQUENCE [LARGE SCALE GENOMIC DNA]</scope>
    <source>
        <strain evidence="7 8">YBY</strain>
    </source>
</reference>
<dbReference type="Gene3D" id="3.30.1490.20">
    <property type="entry name" value="ATP-grasp fold, A domain"/>
    <property type="match status" value="1"/>
</dbReference>
<gene>
    <name evidence="7" type="ORF">DF183_10800</name>
</gene>
<dbReference type="SUPFAM" id="SSF51735">
    <property type="entry name" value="NAD(P)-binding Rossmann-fold domains"/>
    <property type="match status" value="1"/>
</dbReference>
<dbReference type="Proteomes" id="UP000245216">
    <property type="component" value="Unassembled WGS sequence"/>
</dbReference>
<evidence type="ECO:0000256" key="2">
    <source>
        <dbReference type="ARBA" id="ARBA00022741"/>
    </source>
</evidence>
<comment type="caution">
    <text evidence="7">The sequence shown here is derived from an EMBL/GenBank/DDBJ whole genome shotgun (WGS) entry which is preliminary data.</text>
</comment>
<dbReference type="SUPFAM" id="SSF52210">
    <property type="entry name" value="Succinyl-CoA synthetase domains"/>
    <property type="match status" value="2"/>
</dbReference>
<dbReference type="Gene3D" id="3.40.50.720">
    <property type="entry name" value="NAD(P)-binding Rossmann-like Domain"/>
    <property type="match status" value="1"/>
</dbReference>
<evidence type="ECO:0000256" key="3">
    <source>
        <dbReference type="ARBA" id="ARBA00022840"/>
    </source>
</evidence>
<dbReference type="STRING" id="511.UZ73_14315"/>
<dbReference type="Gene3D" id="3.30.470.20">
    <property type="entry name" value="ATP-grasp fold, B domain"/>
    <property type="match status" value="1"/>
</dbReference>
<reference evidence="7 8" key="2">
    <citation type="submission" date="2018-05" db="EMBL/GenBank/DDBJ databases">
        <authorList>
            <person name="Lanie J.A."/>
            <person name="Ng W.-L."/>
            <person name="Kazmierczak K.M."/>
            <person name="Andrzejewski T.M."/>
            <person name="Davidsen T.M."/>
            <person name="Wayne K.J."/>
            <person name="Tettelin H."/>
            <person name="Glass J.I."/>
            <person name="Rusch D."/>
            <person name="Podicherti R."/>
            <person name="Tsui H.-C.T."/>
            <person name="Winkler M.E."/>
        </authorList>
    </citation>
    <scope>NUCLEOTIDE SEQUENCE [LARGE SCALE GENOMIC DNA]</scope>
    <source>
        <strain evidence="7 8">YBY</strain>
    </source>
</reference>
<evidence type="ECO:0000256" key="1">
    <source>
        <dbReference type="ARBA" id="ARBA00022598"/>
    </source>
</evidence>
<protein>
    <submittedName>
        <fullName evidence="7">CoA-binding protein</fullName>
    </submittedName>
</protein>
<dbReference type="GO" id="GO:0046872">
    <property type="term" value="F:metal ion binding"/>
    <property type="evidence" value="ECO:0007669"/>
    <property type="project" value="InterPro"/>
</dbReference>
<evidence type="ECO:0000313" key="7">
    <source>
        <dbReference type="EMBL" id="PWE13660.1"/>
    </source>
</evidence>
<dbReference type="PANTHER" id="PTHR43334">
    <property type="entry name" value="ACETATE--COA LIGASE [ADP-FORMING]"/>
    <property type="match status" value="1"/>
</dbReference>
<dbReference type="Pfam" id="PF13549">
    <property type="entry name" value="ATP-grasp_5"/>
    <property type="match status" value="1"/>
</dbReference>
<dbReference type="InterPro" id="IPR013815">
    <property type="entry name" value="ATP_grasp_subdomain_1"/>
</dbReference>
<dbReference type="GO" id="GO:0016874">
    <property type="term" value="F:ligase activity"/>
    <property type="evidence" value="ECO:0007669"/>
    <property type="project" value="UniProtKB-KW"/>
</dbReference>
<dbReference type="SMART" id="SM00881">
    <property type="entry name" value="CoA_binding"/>
    <property type="match status" value="1"/>
</dbReference>
<dbReference type="AlphaFoldDB" id="A0A2U2BI24"/>
<dbReference type="InterPro" id="IPR016102">
    <property type="entry name" value="Succinyl-CoA_synth-like"/>
</dbReference>
<dbReference type="SUPFAM" id="SSF56059">
    <property type="entry name" value="Glutathione synthetase ATP-binding domain-like"/>
    <property type="match status" value="1"/>
</dbReference>
<organism evidence="7 8">
    <name type="scientific">Alcaligenes faecalis</name>
    <dbReference type="NCBI Taxonomy" id="511"/>
    <lineage>
        <taxon>Bacteria</taxon>
        <taxon>Pseudomonadati</taxon>
        <taxon>Pseudomonadota</taxon>
        <taxon>Betaproteobacteria</taxon>
        <taxon>Burkholderiales</taxon>
        <taxon>Alcaligenaceae</taxon>
        <taxon>Alcaligenes</taxon>
    </lineage>
</organism>
<feature type="domain" description="ATP-grasp" evidence="6">
    <location>
        <begin position="493"/>
        <end position="529"/>
    </location>
</feature>
<dbReference type="GO" id="GO:0005524">
    <property type="term" value="F:ATP binding"/>
    <property type="evidence" value="ECO:0007669"/>
    <property type="project" value="UniProtKB-UniRule"/>
</dbReference>
<dbReference type="EMBL" id="QEXO01000003">
    <property type="protein sequence ID" value="PWE13660.1"/>
    <property type="molecule type" value="Genomic_DNA"/>
</dbReference>